<dbReference type="GO" id="GO:0046872">
    <property type="term" value="F:metal ion binding"/>
    <property type="evidence" value="ECO:0007669"/>
    <property type="project" value="UniProtKB-KW"/>
</dbReference>
<protein>
    <recommendedName>
        <fullName evidence="15">lytic cellulose monooxygenase (C4-dehydrogenating)</fullName>
        <ecNumber evidence="15">1.14.99.56</ecNumber>
    </recommendedName>
</protein>
<dbReference type="InterPro" id="IPR005103">
    <property type="entry name" value="AA9_LPMO"/>
</dbReference>
<gene>
    <name evidence="18" type="ORF">NEMBOFW57_008041</name>
</gene>
<dbReference type="AlphaFoldDB" id="A0AAD4EQL7"/>
<evidence type="ECO:0000256" key="5">
    <source>
        <dbReference type="ARBA" id="ARBA00022729"/>
    </source>
</evidence>
<evidence type="ECO:0000256" key="6">
    <source>
        <dbReference type="ARBA" id="ARBA00023001"/>
    </source>
</evidence>
<keyword evidence="11" id="KW-0119">Carbohydrate metabolism</keyword>
<keyword evidence="12" id="KW-0624">Polysaccharide degradation</keyword>
<keyword evidence="19" id="KW-1185">Reference proteome</keyword>
<comment type="caution">
    <text evidence="18">The sequence shown here is derived from an EMBL/GenBank/DDBJ whole genome shotgun (WGS) entry which is preliminary data.</text>
</comment>
<evidence type="ECO:0000256" key="13">
    <source>
        <dbReference type="ARBA" id="ARBA00044502"/>
    </source>
</evidence>
<organism evidence="18 19">
    <name type="scientific">Staphylotrichum longicolle</name>
    <dbReference type="NCBI Taxonomy" id="669026"/>
    <lineage>
        <taxon>Eukaryota</taxon>
        <taxon>Fungi</taxon>
        <taxon>Dikarya</taxon>
        <taxon>Ascomycota</taxon>
        <taxon>Pezizomycotina</taxon>
        <taxon>Sordariomycetes</taxon>
        <taxon>Sordariomycetidae</taxon>
        <taxon>Sordariales</taxon>
        <taxon>Chaetomiaceae</taxon>
        <taxon>Staphylotrichum</taxon>
    </lineage>
</organism>
<evidence type="ECO:0000256" key="16">
    <source>
        <dbReference type="SAM" id="SignalP"/>
    </source>
</evidence>
<accession>A0AAD4EQL7</accession>
<feature type="signal peptide" evidence="16">
    <location>
        <begin position="1"/>
        <end position="17"/>
    </location>
</feature>
<feature type="chain" id="PRO_5041900916" description="lytic cellulose monooxygenase (C4-dehydrogenating)" evidence="16">
    <location>
        <begin position="18"/>
        <end position="282"/>
    </location>
</feature>
<evidence type="ECO:0000256" key="11">
    <source>
        <dbReference type="ARBA" id="ARBA00023277"/>
    </source>
</evidence>
<dbReference type="InterPro" id="IPR049892">
    <property type="entry name" value="AA9"/>
</dbReference>
<name>A0AAD4EQL7_9PEZI</name>
<evidence type="ECO:0000256" key="9">
    <source>
        <dbReference type="ARBA" id="ARBA00023033"/>
    </source>
</evidence>
<evidence type="ECO:0000256" key="15">
    <source>
        <dbReference type="ARBA" id="ARBA00047174"/>
    </source>
</evidence>
<dbReference type="Pfam" id="PF03443">
    <property type="entry name" value="AA9"/>
    <property type="match status" value="1"/>
</dbReference>
<evidence type="ECO:0000256" key="7">
    <source>
        <dbReference type="ARBA" id="ARBA00023002"/>
    </source>
</evidence>
<keyword evidence="7" id="KW-0560">Oxidoreductase</keyword>
<evidence type="ECO:0000256" key="12">
    <source>
        <dbReference type="ARBA" id="ARBA00023326"/>
    </source>
</evidence>
<comment type="cofactor">
    <cofactor evidence="1">
        <name>Cu(2+)</name>
        <dbReference type="ChEBI" id="CHEBI:29036"/>
    </cofactor>
</comment>
<dbReference type="Gene3D" id="2.70.50.70">
    <property type="match status" value="1"/>
</dbReference>
<evidence type="ECO:0000256" key="10">
    <source>
        <dbReference type="ARBA" id="ARBA00023157"/>
    </source>
</evidence>
<evidence type="ECO:0000256" key="14">
    <source>
        <dbReference type="ARBA" id="ARBA00045077"/>
    </source>
</evidence>
<reference evidence="18" key="1">
    <citation type="submission" date="2023-02" db="EMBL/GenBank/DDBJ databases">
        <authorList>
            <person name="Palmer J.M."/>
        </authorList>
    </citation>
    <scope>NUCLEOTIDE SEQUENCE</scope>
    <source>
        <strain evidence="18">FW57</strain>
    </source>
</reference>
<keyword evidence="3" id="KW-0964">Secreted</keyword>
<evidence type="ECO:0000256" key="8">
    <source>
        <dbReference type="ARBA" id="ARBA00023008"/>
    </source>
</evidence>
<dbReference type="EC" id="1.14.99.56" evidence="15"/>
<comment type="catalytic activity">
    <reaction evidence="14">
        <text>[(1-&gt;4)-beta-D-glucosyl]n+m + reduced acceptor + O2 = 4-dehydro-beta-D-glucosyl-[(1-&gt;4)-beta-D-glucosyl]n-1 + [(1-&gt;4)-beta-D-glucosyl]m + acceptor + H2O.</text>
        <dbReference type="EC" id="1.14.99.56"/>
    </reaction>
</comment>
<proteinExistence type="inferred from homology"/>
<dbReference type="Proteomes" id="UP001197093">
    <property type="component" value="Unassembled WGS sequence"/>
</dbReference>
<comment type="subcellular location">
    <subcellularLocation>
        <location evidence="2">Secreted</location>
    </subcellularLocation>
</comment>
<evidence type="ECO:0000313" key="19">
    <source>
        <dbReference type="Proteomes" id="UP001197093"/>
    </source>
</evidence>
<keyword evidence="9" id="KW-0503">Monooxygenase</keyword>
<evidence type="ECO:0000256" key="4">
    <source>
        <dbReference type="ARBA" id="ARBA00022723"/>
    </source>
</evidence>
<dbReference type="EMBL" id="JAHCVI010000004">
    <property type="protein sequence ID" value="KAG7285747.1"/>
    <property type="molecule type" value="Genomic_DNA"/>
</dbReference>
<evidence type="ECO:0000259" key="17">
    <source>
        <dbReference type="Pfam" id="PF03443"/>
    </source>
</evidence>
<comment type="similarity">
    <text evidence="13">Belongs to the polysaccharide monooxygenase AA9 family.</text>
</comment>
<keyword evidence="4" id="KW-0479">Metal-binding</keyword>
<keyword evidence="5 16" id="KW-0732">Signal</keyword>
<dbReference type="CDD" id="cd21175">
    <property type="entry name" value="LPMO_AA9"/>
    <property type="match status" value="1"/>
</dbReference>
<evidence type="ECO:0000256" key="2">
    <source>
        <dbReference type="ARBA" id="ARBA00004613"/>
    </source>
</evidence>
<dbReference type="PANTHER" id="PTHR33353">
    <property type="entry name" value="PUTATIVE (AFU_ORTHOLOGUE AFUA_1G12560)-RELATED"/>
    <property type="match status" value="1"/>
</dbReference>
<keyword evidence="6" id="KW-0136">Cellulose degradation</keyword>
<dbReference type="GO" id="GO:0005576">
    <property type="term" value="C:extracellular region"/>
    <property type="evidence" value="ECO:0007669"/>
    <property type="project" value="UniProtKB-SubCell"/>
</dbReference>
<evidence type="ECO:0000256" key="3">
    <source>
        <dbReference type="ARBA" id="ARBA00022525"/>
    </source>
</evidence>
<feature type="domain" description="Auxiliary Activity family 9 catalytic" evidence="17">
    <location>
        <begin position="69"/>
        <end position="264"/>
    </location>
</feature>
<sequence>MVLIVALLSAYDMNAQALDHMYVSPALASSKATRFEHLHVNSWAKFSDVVSDHDPSIALFNVYKFPRLILNSTPEPSDWLAVRKTKTTNSRDNGAVSDVSSPDMRCFGGSTPGKAVATVAAGDTLGFVASSGIMHFGPCQFYMARVPEGQDVSTWDAAGSVWFKVGSISAVVKPGGGALKGDEATWPAYHKTQVSFTVPKNLPSGNYLVRVESIALHLAQNPGGAQFYISCAQVTVTGGGNGTPGPLVAFPGAYKANDPGLIWPNSPARTSYTAPGPAVWEG</sequence>
<keyword evidence="8" id="KW-0186">Copper</keyword>
<evidence type="ECO:0000313" key="18">
    <source>
        <dbReference type="EMBL" id="KAG7285747.1"/>
    </source>
</evidence>
<keyword evidence="10" id="KW-1015">Disulfide bond</keyword>
<dbReference type="GO" id="GO:0004497">
    <property type="term" value="F:monooxygenase activity"/>
    <property type="evidence" value="ECO:0007669"/>
    <property type="project" value="UniProtKB-KW"/>
</dbReference>
<evidence type="ECO:0000256" key="1">
    <source>
        <dbReference type="ARBA" id="ARBA00001973"/>
    </source>
</evidence>
<dbReference type="PANTHER" id="PTHR33353:SF10">
    <property type="entry name" value="ENDO-BETA-1,4-GLUCANASE D"/>
    <property type="match status" value="1"/>
</dbReference>
<dbReference type="GO" id="GO:0030245">
    <property type="term" value="P:cellulose catabolic process"/>
    <property type="evidence" value="ECO:0007669"/>
    <property type="project" value="UniProtKB-KW"/>
</dbReference>